<keyword evidence="2" id="KW-1133">Transmembrane helix</keyword>
<feature type="domain" description="Rhodopsin" evidence="3">
    <location>
        <begin position="40"/>
        <end position="272"/>
    </location>
</feature>
<dbReference type="Pfam" id="PF20684">
    <property type="entry name" value="Fung_rhodopsin"/>
    <property type="match status" value="1"/>
</dbReference>
<feature type="transmembrane region" description="Helical" evidence="2">
    <location>
        <begin position="134"/>
        <end position="156"/>
    </location>
</feature>
<dbReference type="Proteomes" id="UP000243723">
    <property type="component" value="Unassembled WGS sequence"/>
</dbReference>
<dbReference type="InterPro" id="IPR049326">
    <property type="entry name" value="Rhodopsin_dom_fungi"/>
</dbReference>
<feature type="transmembrane region" description="Helical" evidence="2">
    <location>
        <begin position="209"/>
        <end position="227"/>
    </location>
</feature>
<evidence type="ECO:0000313" key="4">
    <source>
        <dbReference type="EMBL" id="PSK55472.1"/>
    </source>
</evidence>
<keyword evidence="2" id="KW-0472">Membrane</keyword>
<name>A0A2P8A4S8_9PEZI</name>
<comment type="caution">
    <text evidence="4">The sequence shown here is derived from an EMBL/GenBank/DDBJ whole genome shotgun (WGS) entry which is preliminary data.</text>
</comment>
<dbReference type="PANTHER" id="PTHR39614">
    <property type="entry name" value="INTEGRAL MEMBRANE PROTEIN"/>
    <property type="match status" value="1"/>
</dbReference>
<feature type="transmembrane region" description="Helical" evidence="2">
    <location>
        <begin position="55"/>
        <end position="80"/>
    </location>
</feature>
<organism evidence="4 5">
    <name type="scientific">Elsinoe australis</name>
    <dbReference type="NCBI Taxonomy" id="40998"/>
    <lineage>
        <taxon>Eukaryota</taxon>
        <taxon>Fungi</taxon>
        <taxon>Dikarya</taxon>
        <taxon>Ascomycota</taxon>
        <taxon>Pezizomycotina</taxon>
        <taxon>Dothideomycetes</taxon>
        <taxon>Dothideomycetidae</taxon>
        <taxon>Myriangiales</taxon>
        <taxon>Elsinoaceae</taxon>
        <taxon>Elsinoe</taxon>
    </lineage>
</organism>
<feature type="transmembrane region" description="Helical" evidence="2">
    <location>
        <begin position="100"/>
        <end position="122"/>
    </location>
</feature>
<sequence length="388" mass="42286">MSDTSDTPVISGTGTGNTDPGLTTATVLLFIWGFLTLITRLFVKARDSNTFGHDDTAISVSALAALAHVVATCYAVHLGYGLDWSSLADTERAAICKALFASHITYVISIGCTKISTCFFSVRFLTRDTRSRFLAYGFTIICVAWTIVCVLVISLRGQISNPWDTTDGSQALYSRWLGIEGTGFAIDLSSVAMSIYLIWGLQMSIGKRLAVSAIFSSRLLALPLIALRLWKLHPARGSNSTSPARSALIFTEAVMECAFILASVTCLKPFLRPFAPGFFISSAAYTGRVSALSAGHKGSRANPYYELSATRSRAEKDTVNETITQRMGSEEIEDEQGLIKPGEPPKSWRPDLAGHQATVEQTDERHRMSNRGISMTQGWTVSFDRAQH</sequence>
<dbReference type="OrthoDB" id="3897607at2759"/>
<evidence type="ECO:0000256" key="1">
    <source>
        <dbReference type="SAM" id="MobiDB-lite"/>
    </source>
</evidence>
<evidence type="ECO:0000256" key="2">
    <source>
        <dbReference type="SAM" id="Phobius"/>
    </source>
</evidence>
<dbReference type="PANTHER" id="PTHR39614:SF2">
    <property type="entry name" value="INTEGRAL MEMBRANE PROTEIN"/>
    <property type="match status" value="1"/>
</dbReference>
<accession>A0A2P8A4S8</accession>
<feature type="transmembrane region" description="Helical" evidence="2">
    <location>
        <begin position="20"/>
        <end position="43"/>
    </location>
</feature>
<reference evidence="4 5" key="1">
    <citation type="submission" date="2017-05" db="EMBL/GenBank/DDBJ databases">
        <title>Draft genome sequence of Elsinoe australis.</title>
        <authorList>
            <person name="Cheng Q."/>
        </authorList>
    </citation>
    <scope>NUCLEOTIDE SEQUENCE [LARGE SCALE GENOMIC DNA]</scope>
    <source>
        <strain evidence="4 5">NL1</strain>
    </source>
</reference>
<feature type="region of interest" description="Disordered" evidence="1">
    <location>
        <begin position="328"/>
        <end position="366"/>
    </location>
</feature>
<proteinExistence type="predicted"/>
<evidence type="ECO:0000259" key="3">
    <source>
        <dbReference type="Pfam" id="PF20684"/>
    </source>
</evidence>
<gene>
    <name evidence="4" type="ORF">B9Z65_2861</name>
</gene>
<feature type="transmembrane region" description="Helical" evidence="2">
    <location>
        <begin position="176"/>
        <end position="197"/>
    </location>
</feature>
<keyword evidence="2" id="KW-0812">Transmembrane</keyword>
<dbReference type="EMBL" id="NHZQ01000067">
    <property type="protein sequence ID" value="PSK55472.1"/>
    <property type="molecule type" value="Genomic_DNA"/>
</dbReference>
<dbReference type="AlphaFoldDB" id="A0A2P8A4S8"/>
<evidence type="ECO:0000313" key="5">
    <source>
        <dbReference type="Proteomes" id="UP000243723"/>
    </source>
</evidence>
<protein>
    <recommendedName>
        <fullName evidence="3">Rhodopsin domain-containing protein</fullName>
    </recommendedName>
</protein>
<keyword evidence="5" id="KW-1185">Reference proteome</keyword>